<gene>
    <name evidence="1" type="ORF">EJ065_3011</name>
</gene>
<sequence length="168" mass="18783">MWMKCVLSDEELKRSTSSEADDLLVGYHLFQTAIFFGTNSQPNAFGDAKAAESGDFSNASFVVPGVDFALAWARVFPWFESAEKKWVYEHPDDAAQLVLEKVGGERVRIYLDSEPEEFIEVGETELGEVSLEVVDELVIKLVDHLPQCPAEDVDESLEGLEEAYSELE</sequence>
<dbReference type="AlphaFoldDB" id="A0A410RRN7"/>
<organism evidence="1 2">
    <name type="scientific">Corallococcus coralloides</name>
    <name type="common">Myxococcus coralloides</name>
    <dbReference type="NCBI Taxonomy" id="184914"/>
    <lineage>
        <taxon>Bacteria</taxon>
        <taxon>Pseudomonadati</taxon>
        <taxon>Myxococcota</taxon>
        <taxon>Myxococcia</taxon>
        <taxon>Myxococcales</taxon>
        <taxon>Cystobacterineae</taxon>
        <taxon>Myxococcaceae</taxon>
        <taxon>Corallococcus</taxon>
    </lineage>
</organism>
<protein>
    <submittedName>
        <fullName evidence="1">Uncharacterized protein</fullName>
    </submittedName>
</protein>
<name>A0A410RRN7_CORCK</name>
<evidence type="ECO:0000313" key="2">
    <source>
        <dbReference type="Proteomes" id="UP000288758"/>
    </source>
</evidence>
<evidence type="ECO:0000313" key="1">
    <source>
        <dbReference type="EMBL" id="QAT84580.1"/>
    </source>
</evidence>
<dbReference type="EMBL" id="CP034669">
    <property type="protein sequence ID" value="QAT84580.1"/>
    <property type="molecule type" value="Genomic_DNA"/>
</dbReference>
<proteinExistence type="predicted"/>
<reference evidence="1 2" key="1">
    <citation type="submission" date="2018-12" db="EMBL/GenBank/DDBJ databases">
        <title>Complete Genome Sequence of the Corallopyronin A producing Myxobacterium Corallococcus coralloides B035.</title>
        <authorList>
            <person name="Bouhired S.M."/>
            <person name="Rupp O."/>
            <person name="Blom J."/>
            <person name="Schaeberle T.F."/>
            <person name="Kehraus S."/>
            <person name="Schiefer A."/>
            <person name="Pfarr K."/>
            <person name="Goesmann A."/>
            <person name="Hoerauf A."/>
            <person name="Koenig G.M."/>
        </authorList>
    </citation>
    <scope>NUCLEOTIDE SEQUENCE [LARGE SCALE GENOMIC DNA]</scope>
    <source>
        <strain evidence="1 2">B035</strain>
    </source>
</reference>
<accession>A0A410RRN7</accession>
<dbReference type="Proteomes" id="UP000288758">
    <property type="component" value="Chromosome"/>
</dbReference>